<evidence type="ECO:0000313" key="4">
    <source>
        <dbReference type="Proteomes" id="UP000288805"/>
    </source>
</evidence>
<evidence type="ECO:0000313" key="3">
    <source>
        <dbReference type="EMBL" id="RVW94430.1"/>
    </source>
</evidence>
<feature type="domain" description="Reverse transcriptase zinc-binding" evidence="2">
    <location>
        <begin position="696"/>
        <end position="751"/>
    </location>
</feature>
<reference evidence="3 4" key="1">
    <citation type="journal article" date="2018" name="PLoS Genet.">
        <title>Population sequencing reveals clonal diversity and ancestral inbreeding in the grapevine cultivar Chardonnay.</title>
        <authorList>
            <person name="Roach M.J."/>
            <person name="Johnson D.L."/>
            <person name="Bohlmann J."/>
            <person name="van Vuuren H.J."/>
            <person name="Jones S.J."/>
            <person name="Pretorius I.S."/>
            <person name="Schmidt S.A."/>
            <person name="Borneman A.R."/>
        </authorList>
    </citation>
    <scope>NUCLEOTIDE SEQUENCE [LARGE SCALE GENOMIC DNA]</scope>
    <source>
        <strain evidence="4">cv. Chardonnay</strain>
        <tissue evidence="3">Leaf</tissue>
    </source>
</reference>
<evidence type="ECO:0000259" key="2">
    <source>
        <dbReference type="Pfam" id="PF13966"/>
    </source>
</evidence>
<organism evidence="3 4">
    <name type="scientific">Vitis vinifera</name>
    <name type="common">Grape</name>
    <dbReference type="NCBI Taxonomy" id="29760"/>
    <lineage>
        <taxon>Eukaryota</taxon>
        <taxon>Viridiplantae</taxon>
        <taxon>Streptophyta</taxon>
        <taxon>Embryophyta</taxon>
        <taxon>Tracheophyta</taxon>
        <taxon>Spermatophyta</taxon>
        <taxon>Magnoliopsida</taxon>
        <taxon>eudicotyledons</taxon>
        <taxon>Gunneridae</taxon>
        <taxon>Pentapetalae</taxon>
        <taxon>rosids</taxon>
        <taxon>Vitales</taxon>
        <taxon>Vitaceae</taxon>
        <taxon>Viteae</taxon>
        <taxon>Vitis</taxon>
    </lineage>
</organism>
<dbReference type="AlphaFoldDB" id="A0A438ICJ3"/>
<dbReference type="PANTHER" id="PTHR33116:SF78">
    <property type="entry name" value="OS12G0587133 PROTEIN"/>
    <property type="match status" value="1"/>
</dbReference>
<evidence type="ECO:0000259" key="1">
    <source>
        <dbReference type="Pfam" id="PF00078"/>
    </source>
</evidence>
<protein>
    <submittedName>
        <fullName evidence="3">Uncharacterized protein</fullName>
    </submittedName>
</protein>
<dbReference type="Pfam" id="PF13966">
    <property type="entry name" value="zf-RVT"/>
    <property type="match status" value="1"/>
</dbReference>
<dbReference type="Pfam" id="PF00078">
    <property type="entry name" value="RVT_1"/>
    <property type="match status" value="1"/>
</dbReference>
<gene>
    <name evidence="3" type="ORF">CK203_035698</name>
</gene>
<dbReference type="InterPro" id="IPR043502">
    <property type="entry name" value="DNA/RNA_pol_sf"/>
</dbReference>
<dbReference type="EMBL" id="QGNW01000121">
    <property type="protein sequence ID" value="RVW94430.1"/>
    <property type="molecule type" value="Genomic_DNA"/>
</dbReference>
<comment type="caution">
    <text evidence="3">The sequence shown here is derived from an EMBL/GenBank/DDBJ whole genome shotgun (WGS) entry which is preliminary data.</text>
</comment>
<sequence length="1078" mass="121665">MKGGSSSRNPKVQWQIVRGVLRPLWGDEVYLQEGNMLSLAVAEGSIVSGKGCWDLVEVNCAAIEVQNPEWNSAPAEPQDFRGEKEIIGRKIRKRRERIHSKAMLEKLKFERELKRLECSINYEGEIKKTVILRETKIQLMSEGVVKSLGAGRFLDWRALDASRSAGGVLICWDKRSLEILDWEEGVYGPFTKEDRKSLWDEFGQLEEFGENPDKLELVDLPLQGGSFTWSGGLYNQAWARLDRFLVSPSWLDQFSNVIHKRLPRPISDHFPILIEGGGIRRSPLPFRFENMWLKVEGFKDLIRSWWQGMSVRGRASYKLATKLKLYNKWNTGIRWKVRGVIKGVMAKEGDRNTGGYRGLNLNQISQQEAEILEFPFSKDEVHSGPNGHEWGQGFKSGWLHHGLLAMLLGMPAGFFSSSKGLRQGDPLSPYLFVMEWSGPVANISHLLFADDTIVFSEAKKEQLTYLSWILCWFEAASGLRINLAKSEIISVGEVEEIVEMAVELGCKVGQLPLAYLGLPLGAPNKASSVWDGVEERVRWKLALWKWQYISKDSGKKAKKVAKRLFVGRWKYGKKAHLVNWEMVCTGKEKGGLGLRKLVLLNKALLCKWVWRFARAKDELWKQVLTAKYGQEELGWGLRRQMGRLASGFPQLYAVAAHRNAIVGEMWDQNSDQGGWNLRITLEEDSVFWKGGKNGQFGVKNAYSLLISPIVSVFPKNGIWVDRVPTKLASFAWEAAWGKVLTLDRLQKRGGQSAVGDVLGLFGAQWVFPETVKEWSGATLPYRILGVVSLHLRVGFEKEILVLLKKLKHTKEQKALVVGKRRIKSRSSRFKRELRKLECPVNYNKIGGVLVFWDNRALELLGPFFEEEAFIVLLDLSGDKAPSPDGFPMDFGSSVGICEGRGDGGAEDLKGFRPINLVGGLYKLLAKVLANRIKKVVGKVVLKKNDWGEVEIMKLNGASLLQGLSINLEKNELIPVEGWRMYKNKSKGGLGVKNLAKLNKSPSTVEEGGWCSKVVRGSYRIKWCGDVALRTSYPALYAIVDYEDWVADVWHLIVEGDVGPLVLLGLLMIRNWIWQSSFS</sequence>
<dbReference type="SUPFAM" id="SSF56672">
    <property type="entry name" value="DNA/RNA polymerases"/>
    <property type="match status" value="1"/>
</dbReference>
<name>A0A438ICJ3_VITVI</name>
<dbReference type="InterPro" id="IPR000477">
    <property type="entry name" value="RT_dom"/>
</dbReference>
<proteinExistence type="predicted"/>
<dbReference type="Gene3D" id="3.60.10.10">
    <property type="entry name" value="Endonuclease/exonuclease/phosphatase"/>
    <property type="match status" value="1"/>
</dbReference>
<dbReference type="InterPro" id="IPR026960">
    <property type="entry name" value="RVT-Znf"/>
</dbReference>
<dbReference type="Proteomes" id="UP000288805">
    <property type="component" value="Unassembled WGS sequence"/>
</dbReference>
<dbReference type="InterPro" id="IPR036691">
    <property type="entry name" value="Endo/exonu/phosph_ase_sf"/>
</dbReference>
<accession>A0A438ICJ3</accession>
<feature type="domain" description="Reverse transcriptase" evidence="1">
    <location>
        <begin position="410"/>
        <end position="519"/>
    </location>
</feature>
<dbReference type="SUPFAM" id="SSF56219">
    <property type="entry name" value="DNase I-like"/>
    <property type="match status" value="1"/>
</dbReference>
<dbReference type="PANTHER" id="PTHR33116">
    <property type="entry name" value="REVERSE TRANSCRIPTASE ZINC-BINDING DOMAIN-CONTAINING PROTEIN-RELATED-RELATED"/>
    <property type="match status" value="1"/>
</dbReference>